<evidence type="ECO:0000313" key="1">
    <source>
        <dbReference type="EMBL" id="MDQ6600929.1"/>
    </source>
</evidence>
<name>A0AA90TX75_9BACI</name>
<sequence length="117" mass="13899">MNPILRGFLHRSAVLKLPDRKREIYQFIECKENQLEEIAINEEQFIQLLGEKSPFKAAADHFSLHISYIKDLMDEAQAEIDQVIEERCNRMNWIDCTEMMRYVKGSKDNQWAFIFVS</sequence>
<keyword evidence="2" id="KW-1185">Reference proteome</keyword>
<evidence type="ECO:0000313" key="2">
    <source>
        <dbReference type="Proteomes" id="UP001178888"/>
    </source>
</evidence>
<accession>A0AA90TX75</accession>
<dbReference type="EMBL" id="JAVGVR010000002">
    <property type="protein sequence ID" value="MDQ6600929.1"/>
    <property type="molecule type" value="Genomic_DNA"/>
</dbReference>
<organism evidence="1 2">
    <name type="scientific">Bacillus salipaludis</name>
    <dbReference type="NCBI Taxonomy" id="2547811"/>
    <lineage>
        <taxon>Bacteria</taxon>
        <taxon>Bacillati</taxon>
        <taxon>Bacillota</taxon>
        <taxon>Bacilli</taxon>
        <taxon>Bacillales</taxon>
        <taxon>Bacillaceae</taxon>
        <taxon>Bacillus</taxon>
    </lineage>
</organism>
<gene>
    <name evidence="1" type="ORF">RCG21_32560</name>
</gene>
<protein>
    <submittedName>
        <fullName evidence="1">Uncharacterized protein</fullName>
    </submittedName>
</protein>
<dbReference type="RefSeq" id="WP_308914554.1">
    <property type="nucleotide sequence ID" value="NZ_JAVGVR010000002.1"/>
</dbReference>
<dbReference type="Proteomes" id="UP001178888">
    <property type="component" value="Unassembled WGS sequence"/>
</dbReference>
<reference evidence="1" key="1">
    <citation type="submission" date="2023-08" db="EMBL/GenBank/DDBJ databases">
        <title>Nitrogen cycling bacteria in agricultural field soils.</title>
        <authorList>
            <person name="Jang J."/>
        </authorList>
    </citation>
    <scope>NUCLEOTIDE SEQUENCE</scope>
    <source>
        <strain evidence="1">PS3-36</strain>
    </source>
</reference>
<proteinExistence type="predicted"/>
<comment type="caution">
    <text evidence="1">The sequence shown here is derived from an EMBL/GenBank/DDBJ whole genome shotgun (WGS) entry which is preliminary data.</text>
</comment>
<dbReference type="AlphaFoldDB" id="A0AA90TX75"/>